<organism evidence="1 2">
    <name type="scientific">Morus notabilis</name>
    <dbReference type="NCBI Taxonomy" id="981085"/>
    <lineage>
        <taxon>Eukaryota</taxon>
        <taxon>Viridiplantae</taxon>
        <taxon>Streptophyta</taxon>
        <taxon>Embryophyta</taxon>
        <taxon>Tracheophyta</taxon>
        <taxon>Spermatophyta</taxon>
        <taxon>Magnoliopsida</taxon>
        <taxon>eudicotyledons</taxon>
        <taxon>Gunneridae</taxon>
        <taxon>Pentapetalae</taxon>
        <taxon>rosids</taxon>
        <taxon>fabids</taxon>
        <taxon>Rosales</taxon>
        <taxon>Moraceae</taxon>
        <taxon>Moreae</taxon>
        <taxon>Morus</taxon>
    </lineage>
</organism>
<keyword evidence="2" id="KW-1185">Reference proteome</keyword>
<protein>
    <submittedName>
        <fullName evidence="1">Uncharacterized protein</fullName>
    </submittedName>
</protein>
<dbReference type="EMBL" id="KE345298">
    <property type="protein sequence ID" value="EXB99253.1"/>
    <property type="molecule type" value="Genomic_DNA"/>
</dbReference>
<proteinExistence type="predicted"/>
<accession>W9RW33</accession>
<sequence length="60" mass="6770">MKNVLTCAPLNSILESVTGYDHDVKCNNEFGARWDAALVRGSINGRERRMLGDGVRKRDY</sequence>
<evidence type="ECO:0000313" key="1">
    <source>
        <dbReference type="EMBL" id="EXB99253.1"/>
    </source>
</evidence>
<evidence type="ECO:0000313" key="2">
    <source>
        <dbReference type="Proteomes" id="UP000030645"/>
    </source>
</evidence>
<reference evidence="2" key="1">
    <citation type="submission" date="2013-01" db="EMBL/GenBank/DDBJ databases">
        <title>Draft Genome Sequence of a Mulberry Tree, Morus notabilis C.K. Schneid.</title>
        <authorList>
            <person name="He N."/>
            <person name="Zhao S."/>
        </authorList>
    </citation>
    <scope>NUCLEOTIDE SEQUENCE</scope>
</reference>
<dbReference type="Proteomes" id="UP000030645">
    <property type="component" value="Unassembled WGS sequence"/>
</dbReference>
<name>W9RW33_9ROSA</name>
<gene>
    <name evidence="1" type="ORF">L484_003908</name>
</gene>
<dbReference type="AlphaFoldDB" id="W9RW33"/>